<evidence type="ECO:0000256" key="1">
    <source>
        <dbReference type="ARBA" id="ARBA00004651"/>
    </source>
</evidence>
<dbReference type="RefSeq" id="WP_068225693.1">
    <property type="nucleotide sequence ID" value="NZ_CP014623.1"/>
</dbReference>
<evidence type="ECO:0000313" key="4">
    <source>
        <dbReference type="Proteomes" id="UP000078582"/>
    </source>
</evidence>
<reference evidence="3 4" key="1">
    <citation type="submission" date="2016-03" db="EMBL/GenBank/DDBJ databases">
        <title>Pediococcus and Lactobacillus from brewery environment - whole genome sequencing and assembly.</title>
        <authorList>
            <person name="Behr J."/>
            <person name="Geissler A.J."/>
            <person name="Vogel R.F."/>
        </authorList>
    </citation>
    <scope>NUCLEOTIDE SEQUENCE [LARGE SCALE GENOMIC DNA]</scope>
    <source>
        <strain evidence="3 4">TMW 1.1989</strain>
    </source>
</reference>
<accession>A0A192H1F2</accession>
<evidence type="ECO:0000256" key="2">
    <source>
        <dbReference type="SAM" id="Phobius"/>
    </source>
</evidence>
<dbReference type="EMBL" id="CP014873">
    <property type="protein sequence ID" value="ANK62190.1"/>
    <property type="molecule type" value="Genomic_DNA"/>
</dbReference>
<dbReference type="CDD" id="cd06174">
    <property type="entry name" value="MFS"/>
    <property type="match status" value="1"/>
</dbReference>
<dbReference type="OrthoDB" id="8595469at2"/>
<feature type="transmembrane region" description="Helical" evidence="2">
    <location>
        <begin position="140"/>
        <end position="164"/>
    </location>
</feature>
<evidence type="ECO:0000313" key="3">
    <source>
        <dbReference type="EMBL" id="ANK62190.1"/>
    </source>
</evidence>
<dbReference type="SUPFAM" id="SSF103473">
    <property type="entry name" value="MFS general substrate transporter"/>
    <property type="match status" value="1"/>
</dbReference>
<dbReference type="Proteomes" id="UP000078582">
    <property type="component" value="Chromosome"/>
</dbReference>
<keyword evidence="4" id="KW-1185">Reference proteome</keyword>
<feature type="transmembrane region" description="Helical" evidence="2">
    <location>
        <begin position="263"/>
        <end position="282"/>
    </location>
</feature>
<dbReference type="InterPro" id="IPR036259">
    <property type="entry name" value="MFS_trans_sf"/>
</dbReference>
<dbReference type="GeneID" id="42981606"/>
<dbReference type="AlphaFoldDB" id="A0A192H1F2"/>
<feature type="transmembrane region" description="Helical" evidence="2">
    <location>
        <begin position="85"/>
        <end position="103"/>
    </location>
</feature>
<keyword evidence="2" id="KW-0812">Transmembrane</keyword>
<protein>
    <submittedName>
        <fullName evidence="3">Uncharacterized protein</fullName>
    </submittedName>
</protein>
<keyword evidence="2" id="KW-0472">Membrane</keyword>
<feature type="transmembrane region" description="Helical" evidence="2">
    <location>
        <begin position="170"/>
        <end position="190"/>
    </location>
</feature>
<feature type="transmembrane region" description="Helical" evidence="2">
    <location>
        <begin position="348"/>
        <end position="373"/>
    </location>
</feature>
<keyword evidence="2" id="KW-1133">Transmembrane helix</keyword>
<comment type="subcellular location">
    <subcellularLocation>
        <location evidence="1">Cell membrane</location>
        <topology evidence="1">Multi-pass membrane protein</topology>
    </subcellularLocation>
</comment>
<organism evidence="3 4">
    <name type="scientific">Loigolactobacillus backii</name>
    <dbReference type="NCBI Taxonomy" id="375175"/>
    <lineage>
        <taxon>Bacteria</taxon>
        <taxon>Bacillati</taxon>
        <taxon>Bacillota</taxon>
        <taxon>Bacilli</taxon>
        <taxon>Lactobacillales</taxon>
        <taxon>Lactobacillaceae</taxon>
        <taxon>Loigolactobacillus</taxon>
    </lineage>
</organism>
<dbReference type="Gene3D" id="1.20.1250.20">
    <property type="entry name" value="MFS general substrate transporter like domains"/>
    <property type="match status" value="1"/>
</dbReference>
<name>A0A192H1F2_9LACO</name>
<feature type="transmembrane region" description="Helical" evidence="2">
    <location>
        <begin position="57"/>
        <end position="78"/>
    </location>
</feature>
<proteinExistence type="predicted"/>
<dbReference type="Pfam" id="PF07690">
    <property type="entry name" value="MFS_1"/>
    <property type="match status" value="1"/>
</dbReference>
<feature type="transmembrane region" description="Helical" evidence="2">
    <location>
        <begin position="379"/>
        <end position="400"/>
    </location>
</feature>
<gene>
    <name evidence="3" type="ORF">AYR53_05020</name>
</gene>
<dbReference type="GO" id="GO:0022857">
    <property type="term" value="F:transmembrane transporter activity"/>
    <property type="evidence" value="ECO:0007669"/>
    <property type="project" value="InterPro"/>
</dbReference>
<feature type="transmembrane region" description="Helical" evidence="2">
    <location>
        <begin position="223"/>
        <end position="243"/>
    </location>
</feature>
<sequence>MAQNVQKKQSSRGMLMLVILWLAYVLFAMNWVTGSTLTPEIIKAFFKGPVSPLTMQVVNYSITLARVFANFLAAFILIKLGPKHAVTTALVLLMFSIIAVWIPNYWGYTVARMIMTLGGSMIIVYMNPVVARYVRTDRKIIANALNTVSYNFGAFVVALAFLFAGKFLRFDWQITLTVLASVSILYLLIWQLEAVNFNTKQDVDVGAHEEVHYGYRDAIRDPFVWHYSLGFGGFLFLYVLSITSLPSLFATYAPRVNGSLIELMVTGFGILGTVVGTMIGLTNHARKPILFWTGVLMILGSAATLIFAAKAPSLAYVAAGATGFIMFIMYPLYMNLPHEMPDMSPEKLTIIFGMFWAISYFVYTILNIIWSVILGNLGWTAAGEFWIFGSLLYLVFVLQLPETKPHELPKSMIKPV</sequence>
<dbReference type="STRING" id="375175.AYR53_05020"/>
<dbReference type="GO" id="GO:0005886">
    <property type="term" value="C:plasma membrane"/>
    <property type="evidence" value="ECO:0007669"/>
    <property type="project" value="UniProtKB-SubCell"/>
</dbReference>
<feature type="transmembrane region" description="Helical" evidence="2">
    <location>
        <begin position="109"/>
        <end position="128"/>
    </location>
</feature>
<dbReference type="InterPro" id="IPR011701">
    <property type="entry name" value="MFS"/>
</dbReference>
<dbReference type="KEGG" id="lbt:AYR52_08980"/>
<feature type="transmembrane region" description="Helical" evidence="2">
    <location>
        <begin position="12"/>
        <end position="32"/>
    </location>
</feature>
<feature type="transmembrane region" description="Helical" evidence="2">
    <location>
        <begin position="314"/>
        <end position="336"/>
    </location>
</feature>
<feature type="transmembrane region" description="Helical" evidence="2">
    <location>
        <begin position="289"/>
        <end position="308"/>
    </location>
</feature>